<dbReference type="GO" id="GO:0005856">
    <property type="term" value="C:cytoskeleton"/>
    <property type="evidence" value="ECO:0007669"/>
    <property type="project" value="UniProtKB-SubCell"/>
</dbReference>
<evidence type="ECO:0000313" key="9">
    <source>
        <dbReference type="Proteomes" id="UP001497482"/>
    </source>
</evidence>
<dbReference type="SUPFAM" id="SSF54236">
    <property type="entry name" value="Ubiquitin-like"/>
    <property type="match status" value="1"/>
</dbReference>
<evidence type="ECO:0000256" key="6">
    <source>
        <dbReference type="SAM" id="MobiDB-lite"/>
    </source>
</evidence>
<feature type="compositionally biased region" description="Low complexity" evidence="6">
    <location>
        <begin position="73"/>
        <end position="87"/>
    </location>
</feature>
<dbReference type="InterPro" id="IPR019748">
    <property type="entry name" value="FERM_central"/>
</dbReference>
<dbReference type="GO" id="GO:0003779">
    <property type="term" value="F:actin binding"/>
    <property type="evidence" value="ECO:0007669"/>
    <property type="project" value="UniProtKB-KW"/>
</dbReference>
<feature type="compositionally biased region" description="Acidic residues" evidence="6">
    <location>
        <begin position="516"/>
        <end position="527"/>
    </location>
</feature>
<keyword evidence="9" id="KW-1185">Reference proteome</keyword>
<dbReference type="InterPro" id="IPR000299">
    <property type="entry name" value="FERM_domain"/>
</dbReference>
<dbReference type="FunFam" id="1.20.80.10:FF:000001">
    <property type="entry name" value="Erythrocyte membrane protein band 4.1"/>
    <property type="match status" value="1"/>
</dbReference>
<sequence>MSPVADGTVCVRGEVTVWRGDITSAAAAEEHEDGAAAHALQPVTMATEAEEAESLVEAAAHPTPSKGEVCAGSSLADDSSSQQSSFSHMTRSPPIRVLGFRTMQCRVALLDGSEFSCVLEKRCRGSLLFEKVCEHINLLERDYFGLFFRDQDNNKNWLDPVKEMKKQVRGVPWSFFFSVKFYPPEPEQLCEDLTRYLLCLQLRDDIIKGRLPCSAHTATVLGAYTVQSELGDFNQSEHGGWNYLADLSFSPNQTKEMEEKIMGLHQRLRGMSPSEAEGHFLQNVKKLSMFGVDLHQATMVGSRVECLSTKTEDSGGVAITLGVCSSGLLVYRDRLRINRFSWTKILKISYKRNNFYIKVRPGEMEQFESIIGFKLLNHRAAKRLWKVCVEHHSFFRCLSAEDNPRRFALGSKFRYQGRTQVQSRRASAQIHRPGPHFPRCISRRSMLSRSLDGDMGRDLYAASRSIAGSDLIAAVTIEDPVTIVTMEQRAEIETRKEAESESTGVEPDEERVAPETELEDTGAEPEEVQSPPTQRQDTKTELSDTADGELSNTESDEDLKTQEALSPTELQAQVQMRSQVQSQVQMRSQTQTQASSRPALRTVSALRRSFLEEDSPSSGLSEWDRRLASSPVRIREDSPMITPLRPGTDQDQGTDQGQDQRGAPHPQLKNSSEDTPPMIQPLDPLTEVPSLRSTEKNLLRELNLYKTSETLEHVFLAPESCDAQVQTPPPLLHANRLTLTQEVSEEELSDSDDVSDDISDDVISVLMQVAADDTLDANTNEANDASYANTGNKDRNYTYEASNDAMEDNKRSTLRISEHFYDNEEERANQDAELEIPVVRQTLTYEPAESQRKSGSGLDSALVLSSQTFTSETAVSTATTHITKMVKGGVAQTRIEKRIVISADVDQDQD</sequence>
<evidence type="ECO:0000313" key="8">
    <source>
        <dbReference type="EMBL" id="CAL1596708.1"/>
    </source>
</evidence>
<dbReference type="InterPro" id="IPR018980">
    <property type="entry name" value="FERM_PH-like_C"/>
</dbReference>
<feature type="region of interest" description="Disordered" evidence="6">
    <location>
        <begin position="47"/>
        <end position="90"/>
    </location>
</feature>
<dbReference type="Gene3D" id="3.10.20.90">
    <property type="entry name" value="Phosphatidylinositol 3-kinase Catalytic Subunit, Chain A, domain 1"/>
    <property type="match status" value="1"/>
</dbReference>
<dbReference type="Pfam" id="PF08736">
    <property type="entry name" value="FA"/>
    <property type="match status" value="1"/>
</dbReference>
<dbReference type="SMART" id="SM01196">
    <property type="entry name" value="FERM_C"/>
    <property type="match status" value="1"/>
</dbReference>
<feature type="compositionally biased region" description="Low complexity" evidence="6">
    <location>
        <begin position="571"/>
        <end position="594"/>
    </location>
</feature>
<evidence type="ECO:0000256" key="1">
    <source>
        <dbReference type="ARBA" id="ARBA00004245"/>
    </source>
</evidence>
<dbReference type="Pfam" id="PF00373">
    <property type="entry name" value="FERM_M"/>
    <property type="match status" value="1"/>
</dbReference>
<dbReference type="InterPro" id="IPR019749">
    <property type="entry name" value="Band_41_domain"/>
</dbReference>
<feature type="compositionally biased region" description="Low complexity" evidence="6">
    <location>
        <begin position="647"/>
        <end position="660"/>
    </location>
</feature>
<dbReference type="PROSITE" id="PS00661">
    <property type="entry name" value="FERM_2"/>
    <property type="match status" value="1"/>
</dbReference>
<dbReference type="InterPro" id="IPR035963">
    <property type="entry name" value="FERM_2"/>
</dbReference>
<dbReference type="PIRSF" id="PIRSF002304">
    <property type="entry name" value="Membrane_skeletal_4_1"/>
    <property type="match status" value="1"/>
</dbReference>
<dbReference type="InterPro" id="IPR029071">
    <property type="entry name" value="Ubiquitin-like_domsf"/>
</dbReference>
<evidence type="ECO:0000256" key="3">
    <source>
        <dbReference type="ARBA" id="ARBA00022553"/>
    </source>
</evidence>
<evidence type="ECO:0000256" key="4">
    <source>
        <dbReference type="ARBA" id="ARBA00023203"/>
    </source>
</evidence>
<dbReference type="CDD" id="cd13184">
    <property type="entry name" value="FERM_C_4_1_family"/>
    <property type="match status" value="1"/>
</dbReference>
<dbReference type="PRINTS" id="PR00935">
    <property type="entry name" value="BAND41"/>
</dbReference>
<evidence type="ECO:0000256" key="5">
    <source>
        <dbReference type="ARBA" id="ARBA00023212"/>
    </source>
</evidence>
<dbReference type="Gene3D" id="1.20.80.10">
    <property type="match status" value="1"/>
</dbReference>
<dbReference type="Gene3D" id="2.30.29.30">
    <property type="entry name" value="Pleckstrin-homology domain (PH domain)/Phosphotyrosine-binding domain (PTB)"/>
    <property type="match status" value="1"/>
</dbReference>
<dbReference type="InterPro" id="IPR007477">
    <property type="entry name" value="SAB_dom"/>
</dbReference>
<keyword evidence="3" id="KW-0597">Phosphoprotein</keyword>
<feature type="domain" description="FERM" evidence="7">
    <location>
        <begin position="103"/>
        <end position="399"/>
    </location>
</feature>
<feature type="compositionally biased region" description="Basic and acidic residues" evidence="6">
    <location>
        <begin position="490"/>
        <end position="499"/>
    </location>
</feature>
<dbReference type="Proteomes" id="UP001497482">
    <property type="component" value="Chromosome 21"/>
</dbReference>
<dbReference type="PANTHER" id="PTHR23280">
    <property type="entry name" value="4.1 G PROTEIN"/>
    <property type="match status" value="1"/>
</dbReference>
<dbReference type="InterPro" id="IPR014847">
    <property type="entry name" value="FA"/>
</dbReference>
<keyword evidence="4" id="KW-0009">Actin-binding</keyword>
<keyword evidence="5" id="KW-0206">Cytoskeleton</keyword>
<dbReference type="FunFam" id="3.10.20.90:FF:000002">
    <property type="entry name" value="Erythrocyte protein band 4.1-like 3"/>
    <property type="match status" value="1"/>
</dbReference>
<evidence type="ECO:0000259" key="7">
    <source>
        <dbReference type="PROSITE" id="PS50057"/>
    </source>
</evidence>
<dbReference type="SUPFAM" id="SSF47031">
    <property type="entry name" value="Second domain of FERM"/>
    <property type="match status" value="1"/>
</dbReference>
<accession>A0AAV2L6Q1</accession>
<dbReference type="SMART" id="SM01195">
    <property type="entry name" value="FA"/>
    <property type="match status" value="1"/>
</dbReference>
<organism evidence="8 9">
    <name type="scientific">Knipowitschia caucasica</name>
    <name type="common">Caucasian dwarf goby</name>
    <name type="synonym">Pomatoschistus caucasicus</name>
    <dbReference type="NCBI Taxonomy" id="637954"/>
    <lineage>
        <taxon>Eukaryota</taxon>
        <taxon>Metazoa</taxon>
        <taxon>Chordata</taxon>
        <taxon>Craniata</taxon>
        <taxon>Vertebrata</taxon>
        <taxon>Euteleostomi</taxon>
        <taxon>Actinopterygii</taxon>
        <taxon>Neopterygii</taxon>
        <taxon>Teleostei</taxon>
        <taxon>Neoteleostei</taxon>
        <taxon>Acanthomorphata</taxon>
        <taxon>Gobiaria</taxon>
        <taxon>Gobiiformes</taxon>
        <taxon>Gobioidei</taxon>
        <taxon>Gobiidae</taxon>
        <taxon>Gobiinae</taxon>
        <taxon>Knipowitschia</taxon>
    </lineage>
</organism>
<protein>
    <recommendedName>
        <fullName evidence="7">FERM domain-containing protein</fullName>
    </recommendedName>
</protein>
<feature type="region of interest" description="Disordered" evidence="6">
    <location>
        <begin position="631"/>
        <end position="687"/>
    </location>
</feature>
<feature type="region of interest" description="Disordered" evidence="6">
    <location>
        <begin position="490"/>
        <end position="601"/>
    </location>
</feature>
<dbReference type="PANTHER" id="PTHR23280:SF21">
    <property type="entry name" value="PROTEIN 4.1 HOMOLOG"/>
    <property type="match status" value="1"/>
</dbReference>
<dbReference type="Pfam" id="PF04382">
    <property type="entry name" value="SAB"/>
    <property type="match status" value="1"/>
</dbReference>
<dbReference type="CDD" id="cd14473">
    <property type="entry name" value="FERM_B-lobe"/>
    <property type="match status" value="1"/>
</dbReference>
<dbReference type="PROSITE" id="PS00660">
    <property type="entry name" value="FERM_1"/>
    <property type="match status" value="1"/>
</dbReference>
<reference evidence="8 9" key="1">
    <citation type="submission" date="2024-04" db="EMBL/GenBank/DDBJ databases">
        <authorList>
            <person name="Waldvogel A.-M."/>
            <person name="Schoenle A."/>
        </authorList>
    </citation>
    <scope>NUCLEOTIDE SEQUENCE [LARGE SCALE GENOMIC DNA]</scope>
</reference>
<dbReference type="Pfam" id="PF09379">
    <property type="entry name" value="FERM_N"/>
    <property type="match status" value="1"/>
</dbReference>
<dbReference type="InterPro" id="IPR011993">
    <property type="entry name" value="PH-like_dom_sf"/>
</dbReference>
<name>A0AAV2L6Q1_KNICA</name>
<evidence type="ECO:0000256" key="2">
    <source>
        <dbReference type="ARBA" id="ARBA00022490"/>
    </source>
</evidence>
<dbReference type="SUPFAM" id="SSF50729">
    <property type="entry name" value="PH domain-like"/>
    <property type="match status" value="1"/>
</dbReference>
<dbReference type="GO" id="GO:0030866">
    <property type="term" value="P:cortical actin cytoskeleton organization"/>
    <property type="evidence" value="ECO:0007669"/>
    <property type="project" value="InterPro"/>
</dbReference>
<dbReference type="FunFam" id="2.30.29.30:FF:000001">
    <property type="entry name" value="Erythrocyte membrane protein band 4.1"/>
    <property type="match status" value="1"/>
</dbReference>
<dbReference type="PROSITE" id="PS50057">
    <property type="entry name" value="FERM_3"/>
    <property type="match status" value="1"/>
</dbReference>
<dbReference type="InterPro" id="IPR008379">
    <property type="entry name" value="Band_4.1_C"/>
</dbReference>
<dbReference type="GO" id="GO:0005886">
    <property type="term" value="C:plasma membrane"/>
    <property type="evidence" value="ECO:0007669"/>
    <property type="project" value="TreeGrafter"/>
</dbReference>
<dbReference type="GO" id="GO:0031032">
    <property type="term" value="P:actomyosin structure organization"/>
    <property type="evidence" value="ECO:0007669"/>
    <property type="project" value="TreeGrafter"/>
</dbReference>
<dbReference type="EMBL" id="OZ035843">
    <property type="protein sequence ID" value="CAL1596708.1"/>
    <property type="molecule type" value="Genomic_DNA"/>
</dbReference>
<dbReference type="InterPro" id="IPR014352">
    <property type="entry name" value="FERM/acyl-CoA-bd_prot_sf"/>
</dbReference>
<dbReference type="InterPro" id="IPR019747">
    <property type="entry name" value="FERM_CS"/>
</dbReference>
<gene>
    <name evidence="8" type="ORF">KC01_LOCUS25342</name>
</gene>
<dbReference type="GO" id="GO:0005198">
    <property type="term" value="F:structural molecule activity"/>
    <property type="evidence" value="ECO:0007669"/>
    <property type="project" value="InterPro"/>
</dbReference>
<comment type="subcellular location">
    <subcellularLocation>
        <location evidence="1">Cytoplasm</location>
        <location evidence="1">Cytoskeleton</location>
    </subcellularLocation>
</comment>
<dbReference type="Pfam" id="PF05902">
    <property type="entry name" value="4_1_CTD"/>
    <property type="match status" value="1"/>
</dbReference>
<dbReference type="InterPro" id="IPR018979">
    <property type="entry name" value="FERM_N"/>
</dbReference>
<dbReference type="SMART" id="SM00295">
    <property type="entry name" value="B41"/>
    <property type="match status" value="1"/>
</dbReference>
<dbReference type="Pfam" id="PF09380">
    <property type="entry name" value="FERM_C"/>
    <property type="match status" value="1"/>
</dbReference>
<keyword evidence="2" id="KW-0963">Cytoplasm</keyword>
<dbReference type="AlphaFoldDB" id="A0AAV2L6Q1"/>
<proteinExistence type="predicted"/>